<dbReference type="GO" id="GO:0005829">
    <property type="term" value="C:cytosol"/>
    <property type="evidence" value="ECO:0007669"/>
    <property type="project" value="TreeGrafter"/>
</dbReference>
<dbReference type="Pfam" id="PF13545">
    <property type="entry name" value="HTH_Crp_2"/>
    <property type="match status" value="1"/>
</dbReference>
<organism evidence="7 8">
    <name type="scientific">Hansschlegelia zhihuaiae</name>
    <dbReference type="NCBI Taxonomy" id="405005"/>
    <lineage>
        <taxon>Bacteria</taxon>
        <taxon>Pseudomonadati</taxon>
        <taxon>Pseudomonadota</taxon>
        <taxon>Alphaproteobacteria</taxon>
        <taxon>Hyphomicrobiales</taxon>
        <taxon>Methylopilaceae</taxon>
        <taxon>Hansschlegelia</taxon>
    </lineage>
</organism>
<dbReference type="InterPro" id="IPR050397">
    <property type="entry name" value="Env_Response_Regulators"/>
</dbReference>
<dbReference type="PANTHER" id="PTHR24567:SF68">
    <property type="entry name" value="DNA-BINDING TRANSCRIPTIONAL DUAL REGULATOR CRP"/>
    <property type="match status" value="1"/>
</dbReference>
<evidence type="ECO:0000313" key="7">
    <source>
        <dbReference type="EMBL" id="RXF75395.1"/>
    </source>
</evidence>
<dbReference type="Pfam" id="PF00027">
    <property type="entry name" value="cNMP_binding"/>
    <property type="match status" value="1"/>
</dbReference>
<dbReference type="InterPro" id="IPR018490">
    <property type="entry name" value="cNMP-bd_dom_sf"/>
</dbReference>
<accession>A0A4Q0MP73</accession>
<dbReference type="SMART" id="SM00419">
    <property type="entry name" value="HTH_CRP"/>
    <property type="match status" value="1"/>
</dbReference>
<gene>
    <name evidence="7" type="ORF">EK403_00605</name>
</gene>
<dbReference type="InterPro" id="IPR014710">
    <property type="entry name" value="RmlC-like_jellyroll"/>
</dbReference>
<dbReference type="PROSITE" id="PS51063">
    <property type="entry name" value="HTH_CRP_2"/>
    <property type="match status" value="1"/>
</dbReference>
<proteinExistence type="predicted"/>
<feature type="region of interest" description="Disordered" evidence="4">
    <location>
        <begin position="1"/>
        <end position="25"/>
    </location>
</feature>
<reference evidence="7 8" key="1">
    <citation type="submission" date="2018-12" db="EMBL/GenBank/DDBJ databases">
        <title>bacterium Hansschlegelia zhihuaiae S113.</title>
        <authorList>
            <person name="He J."/>
        </authorList>
    </citation>
    <scope>NUCLEOTIDE SEQUENCE [LARGE SCALE GENOMIC DNA]</scope>
    <source>
        <strain evidence="7 8">S 113</strain>
    </source>
</reference>
<comment type="caution">
    <text evidence="7">The sequence shown here is derived from an EMBL/GenBank/DDBJ whole genome shotgun (WGS) entry which is preliminary data.</text>
</comment>
<keyword evidence="2" id="KW-0238">DNA-binding</keyword>
<name>A0A4Q0MP73_9HYPH</name>
<dbReference type="InterPro" id="IPR000595">
    <property type="entry name" value="cNMP-bd_dom"/>
</dbReference>
<dbReference type="Proteomes" id="UP000289708">
    <property type="component" value="Unassembled WGS sequence"/>
</dbReference>
<dbReference type="GO" id="GO:0003677">
    <property type="term" value="F:DNA binding"/>
    <property type="evidence" value="ECO:0007669"/>
    <property type="project" value="UniProtKB-KW"/>
</dbReference>
<evidence type="ECO:0000256" key="1">
    <source>
        <dbReference type="ARBA" id="ARBA00023015"/>
    </source>
</evidence>
<sequence>MAPQPPRQAASGDEPAEGARVESAEARGEVLLSEEGRLVAPNPSMLAALGPEDLARIRAHGRSVSYGRGELILRQGARHDGIALIERGLVRSFYAAPQGREITLAYWRPGAFVGGPDVFGGGRHIWAAEAARPTDVLQLPGAGLRALAREVPDLALGIIDALSYKALCYSSLAQMLGTRSLGERLAQVLLHMMQVHGVSDDDPAKGVAVAASFTHAEIAALIGATRQWVTISLNRLQRDGALSQKRGVIRILKPETIVALAAGGGAR</sequence>
<dbReference type="OrthoDB" id="7827473at2"/>
<evidence type="ECO:0000256" key="4">
    <source>
        <dbReference type="SAM" id="MobiDB-lite"/>
    </source>
</evidence>
<evidence type="ECO:0000256" key="2">
    <source>
        <dbReference type="ARBA" id="ARBA00023125"/>
    </source>
</evidence>
<dbReference type="AlphaFoldDB" id="A0A4Q0MP73"/>
<dbReference type="PANTHER" id="PTHR24567">
    <property type="entry name" value="CRP FAMILY TRANSCRIPTIONAL REGULATORY PROTEIN"/>
    <property type="match status" value="1"/>
</dbReference>
<protein>
    <submittedName>
        <fullName evidence="7">Crp/Fnr family transcriptional regulator</fullName>
    </submittedName>
</protein>
<keyword evidence="3" id="KW-0804">Transcription</keyword>
<dbReference type="PROSITE" id="PS50042">
    <property type="entry name" value="CNMP_BINDING_3"/>
    <property type="match status" value="1"/>
</dbReference>
<keyword evidence="1" id="KW-0805">Transcription regulation</keyword>
<keyword evidence="8" id="KW-1185">Reference proteome</keyword>
<feature type="domain" description="HTH crp-type" evidence="6">
    <location>
        <begin position="179"/>
        <end position="255"/>
    </location>
</feature>
<evidence type="ECO:0000313" key="8">
    <source>
        <dbReference type="Proteomes" id="UP000289708"/>
    </source>
</evidence>
<evidence type="ECO:0000259" key="5">
    <source>
        <dbReference type="PROSITE" id="PS50042"/>
    </source>
</evidence>
<feature type="domain" description="Cyclic nucleotide-binding" evidence="5">
    <location>
        <begin position="45"/>
        <end position="114"/>
    </location>
</feature>
<dbReference type="CDD" id="cd00038">
    <property type="entry name" value="CAP_ED"/>
    <property type="match status" value="1"/>
</dbReference>
<dbReference type="InterPro" id="IPR036390">
    <property type="entry name" value="WH_DNA-bd_sf"/>
</dbReference>
<dbReference type="SUPFAM" id="SSF51206">
    <property type="entry name" value="cAMP-binding domain-like"/>
    <property type="match status" value="1"/>
</dbReference>
<dbReference type="InterPro" id="IPR012318">
    <property type="entry name" value="HTH_CRP"/>
</dbReference>
<dbReference type="EMBL" id="RYFI01000001">
    <property type="protein sequence ID" value="RXF75395.1"/>
    <property type="molecule type" value="Genomic_DNA"/>
</dbReference>
<evidence type="ECO:0000256" key="3">
    <source>
        <dbReference type="ARBA" id="ARBA00023163"/>
    </source>
</evidence>
<dbReference type="SMART" id="SM00100">
    <property type="entry name" value="cNMP"/>
    <property type="match status" value="1"/>
</dbReference>
<evidence type="ECO:0000259" key="6">
    <source>
        <dbReference type="PROSITE" id="PS51063"/>
    </source>
</evidence>
<dbReference type="GO" id="GO:0003700">
    <property type="term" value="F:DNA-binding transcription factor activity"/>
    <property type="evidence" value="ECO:0007669"/>
    <property type="project" value="TreeGrafter"/>
</dbReference>
<dbReference type="Gene3D" id="2.60.120.10">
    <property type="entry name" value="Jelly Rolls"/>
    <property type="match status" value="1"/>
</dbReference>
<dbReference type="SUPFAM" id="SSF46785">
    <property type="entry name" value="Winged helix' DNA-binding domain"/>
    <property type="match status" value="1"/>
</dbReference>